<accession>A0A1V9FGC4</accession>
<feature type="domain" description="4Fe-4S ferredoxin-type" evidence="11">
    <location>
        <begin position="529"/>
        <end position="560"/>
    </location>
</feature>
<keyword evidence="4" id="KW-0479">Metal-binding</keyword>
<keyword evidence="6" id="KW-0809">Transit peptide</keyword>
<proteinExistence type="inferred from homology"/>
<dbReference type="Gene3D" id="1.10.1060.10">
    <property type="entry name" value="Alpha-helical ferredoxin"/>
    <property type="match status" value="1"/>
</dbReference>
<evidence type="ECO:0000259" key="11">
    <source>
        <dbReference type="PROSITE" id="PS51379"/>
    </source>
</evidence>
<evidence type="ECO:0000256" key="8">
    <source>
        <dbReference type="ARBA" id="ARBA00023004"/>
    </source>
</evidence>
<dbReference type="Gene3D" id="3.30.70.2740">
    <property type="match status" value="1"/>
</dbReference>
<dbReference type="Proteomes" id="UP000192276">
    <property type="component" value="Unassembled WGS sequence"/>
</dbReference>
<keyword evidence="5" id="KW-0274">FAD</keyword>
<evidence type="ECO:0000256" key="9">
    <source>
        <dbReference type="ARBA" id="ARBA00023014"/>
    </source>
</evidence>
<evidence type="ECO:0000256" key="3">
    <source>
        <dbReference type="ARBA" id="ARBA00022630"/>
    </source>
</evidence>
<dbReference type="Gene3D" id="1.10.45.10">
    <property type="entry name" value="Vanillyl-alcohol Oxidase, Chain A, domain 4"/>
    <property type="match status" value="1"/>
</dbReference>
<dbReference type="Gene3D" id="3.30.465.10">
    <property type="match status" value="1"/>
</dbReference>
<dbReference type="STRING" id="550983.A4R26_24635"/>
<dbReference type="PANTHER" id="PTHR11748:SF111">
    <property type="entry name" value="D-LACTATE DEHYDROGENASE, MITOCHONDRIAL-RELATED"/>
    <property type="match status" value="1"/>
</dbReference>
<dbReference type="Gene3D" id="3.30.43.10">
    <property type="entry name" value="Uridine Diphospho-n-acetylenolpyruvylglucosamine Reductase, domain 2"/>
    <property type="match status" value="1"/>
</dbReference>
<keyword evidence="8" id="KW-0408">Iron</keyword>
<sequence length="942" mass="104372">MTKEKQIQQALAAKFPADRLKTRLIDLHAYSSDASFYTLVPKAVVFPVNIEEVQFLFRFAKQHNTSLTFRTGGTSLSGQSVTDGILVDLSRNWPLIKAELQGNAVRVQPGITGSRVNHFLKPYKKKIGPDPASINAAMMGGILSNNSSGMCCGVAYNSYHTVKHLKFVLPNGEVFDTENAADYQRFETTQPQLFAGIQQLGQRIKDNPALTTKIRDKYKIKNTVGYSINSFLDYEHPLDVLAHLLIGAEGTLAFIAEAVLNTIPDKPFKSTGLLFFASPAAACNAIPALRDSDAEALEFMDRAAIHSIEDLYGAPAFLKDLPANSAGILCEYQSDTEAGLHQKLTNAWKYIDALPIIYKTEFSTDEAVQANYWKLRKGMYPSVAAVRQKGTSVMLEDIAVPVHRLGDCIEDLQQLFIKYKYFDAIVFGHAKEGNLHFLLSQSIDTPAEVAVFGAFNDELAELVIKRYDGALKAEHGTGRQIAPYVETEWGTEGYAIMKELKTLIDPDNILNPGVIINADHECHLKNLKPMPVVEEEVDKCVECGYCENRCPSRHFTLTPRQRIVLRRSLSRLQKAGDTATYKTILKDYQYDGLDTCAVDGMCATDCPVAINTGELVKRLRRENHSKTGNAIAMQVAKNFGLVERLIKTGLRSGRVVNSVFGKKAMYRLTSGMRKIAPAFPLWPQQLTAPVTVKAQLPQQADVVYFVSCISRTMGKDIEKQESIVDVCKRLAQKANIRLLIPSNLTGTCCAQPFASKGFTPAYSFFVNKTIDTLWEWSNEGSLPVVLDITSCTHSLQTCRPHLTPENQLRFDKLKIIDSLQFATDMLLPRLTITKKKDNAVFHPVCSLYKMNLNKNLVHLAAQTVVHPVIPVTAGCCGMAGDRGFYYPGLTEAATRAEVAEVNSTQVSDCYSTAKTCEMALAESSGKNYRSVLYLLDEVTRNA</sequence>
<name>A0A1V9FGC4_9BACT</name>
<dbReference type="PROSITE" id="PS51387">
    <property type="entry name" value="FAD_PCMH"/>
    <property type="match status" value="1"/>
</dbReference>
<dbReference type="EC" id="1.1.2.4" evidence="10"/>
<dbReference type="SUPFAM" id="SSF46548">
    <property type="entry name" value="alpha-helical ferredoxin"/>
    <property type="match status" value="1"/>
</dbReference>
<dbReference type="AlphaFoldDB" id="A0A1V9FGC4"/>
<dbReference type="InterPro" id="IPR009051">
    <property type="entry name" value="Helical_ferredxn"/>
</dbReference>
<dbReference type="InterPro" id="IPR016169">
    <property type="entry name" value="FAD-bd_PCMH_sub2"/>
</dbReference>
<evidence type="ECO:0000256" key="4">
    <source>
        <dbReference type="ARBA" id="ARBA00022723"/>
    </source>
</evidence>
<dbReference type="Pfam" id="PF02913">
    <property type="entry name" value="FAD-oxidase_C"/>
    <property type="match status" value="1"/>
</dbReference>
<evidence type="ECO:0000313" key="13">
    <source>
        <dbReference type="EMBL" id="OQP57408.1"/>
    </source>
</evidence>
<organism evidence="13 14">
    <name type="scientific">Niastella populi</name>
    <dbReference type="NCBI Taxonomy" id="550983"/>
    <lineage>
        <taxon>Bacteria</taxon>
        <taxon>Pseudomonadati</taxon>
        <taxon>Bacteroidota</taxon>
        <taxon>Chitinophagia</taxon>
        <taxon>Chitinophagales</taxon>
        <taxon>Chitinophagaceae</taxon>
        <taxon>Niastella</taxon>
    </lineage>
</organism>
<feature type="domain" description="FAD-binding PCMH-type" evidence="12">
    <location>
        <begin position="37"/>
        <end position="265"/>
    </location>
</feature>
<dbReference type="PROSITE" id="PS51379">
    <property type="entry name" value="4FE4S_FER_2"/>
    <property type="match status" value="1"/>
</dbReference>
<dbReference type="GO" id="GO:1903457">
    <property type="term" value="P:lactate catabolic process"/>
    <property type="evidence" value="ECO:0007669"/>
    <property type="project" value="TreeGrafter"/>
</dbReference>
<evidence type="ECO:0000313" key="14">
    <source>
        <dbReference type="Proteomes" id="UP000192276"/>
    </source>
</evidence>
<comment type="cofactor">
    <cofactor evidence="1">
        <name>FAD</name>
        <dbReference type="ChEBI" id="CHEBI:57692"/>
    </cofactor>
</comment>
<keyword evidence="7" id="KW-0560">Oxidoreductase</keyword>
<evidence type="ECO:0000256" key="10">
    <source>
        <dbReference type="ARBA" id="ARBA00038897"/>
    </source>
</evidence>
<reference evidence="14" key="1">
    <citation type="submission" date="2016-04" db="EMBL/GenBank/DDBJ databases">
        <authorList>
            <person name="Chen L."/>
            <person name="Zhuang W."/>
            <person name="Wang G."/>
        </authorList>
    </citation>
    <scope>NUCLEOTIDE SEQUENCE [LARGE SCALE GENOMIC DNA]</scope>
    <source>
        <strain evidence="14">208</strain>
    </source>
</reference>
<evidence type="ECO:0000256" key="1">
    <source>
        <dbReference type="ARBA" id="ARBA00001974"/>
    </source>
</evidence>
<dbReference type="EMBL" id="LWBP01000194">
    <property type="protein sequence ID" value="OQP57408.1"/>
    <property type="molecule type" value="Genomic_DNA"/>
</dbReference>
<dbReference type="RefSeq" id="WP_081167633.1">
    <property type="nucleotide sequence ID" value="NZ_LWBP01000194.1"/>
</dbReference>
<dbReference type="GO" id="GO:0008720">
    <property type="term" value="F:D-lactate dehydrogenase (NAD+) activity"/>
    <property type="evidence" value="ECO:0007669"/>
    <property type="project" value="TreeGrafter"/>
</dbReference>
<evidence type="ECO:0000259" key="12">
    <source>
        <dbReference type="PROSITE" id="PS51387"/>
    </source>
</evidence>
<dbReference type="GO" id="GO:0004458">
    <property type="term" value="F:D-lactate dehydrogenase (cytochrome) activity"/>
    <property type="evidence" value="ECO:0007669"/>
    <property type="project" value="UniProtKB-EC"/>
</dbReference>
<dbReference type="GO" id="GO:0046872">
    <property type="term" value="F:metal ion binding"/>
    <property type="evidence" value="ECO:0007669"/>
    <property type="project" value="UniProtKB-KW"/>
</dbReference>
<dbReference type="InterPro" id="IPR004017">
    <property type="entry name" value="Cys_rich_dom"/>
</dbReference>
<dbReference type="InterPro" id="IPR016167">
    <property type="entry name" value="FAD-bd_PCMH_sub1"/>
</dbReference>
<dbReference type="Pfam" id="PF01565">
    <property type="entry name" value="FAD_binding_4"/>
    <property type="match status" value="1"/>
</dbReference>
<keyword evidence="3" id="KW-0285">Flavoprotein</keyword>
<dbReference type="InterPro" id="IPR016166">
    <property type="entry name" value="FAD-bd_PCMH"/>
</dbReference>
<keyword evidence="14" id="KW-1185">Reference proteome</keyword>
<dbReference type="PROSITE" id="PS00198">
    <property type="entry name" value="4FE4S_FER_1"/>
    <property type="match status" value="1"/>
</dbReference>
<dbReference type="InterPro" id="IPR004113">
    <property type="entry name" value="FAD-bd_oxidored_4_C"/>
</dbReference>
<comment type="caution">
    <text evidence="13">The sequence shown here is derived from an EMBL/GenBank/DDBJ whole genome shotgun (WGS) entry which is preliminary data.</text>
</comment>
<dbReference type="Pfam" id="PF02754">
    <property type="entry name" value="CCG"/>
    <property type="match status" value="2"/>
</dbReference>
<dbReference type="InterPro" id="IPR017896">
    <property type="entry name" value="4Fe4S_Fe-S-bd"/>
</dbReference>
<dbReference type="SUPFAM" id="SSF56176">
    <property type="entry name" value="FAD-binding/transporter-associated domain-like"/>
    <property type="match status" value="1"/>
</dbReference>
<keyword evidence="9" id="KW-0411">Iron-sulfur</keyword>
<dbReference type="InterPro" id="IPR006094">
    <property type="entry name" value="Oxid_FAD_bind_N"/>
</dbReference>
<dbReference type="InterPro" id="IPR016164">
    <property type="entry name" value="FAD-linked_Oxase-like_C"/>
</dbReference>
<dbReference type="InterPro" id="IPR017900">
    <property type="entry name" value="4Fe4S_Fe_S_CS"/>
</dbReference>
<comment type="similarity">
    <text evidence="2">Belongs to the FAD-binding oxidoreductase/transferase type 4 family.</text>
</comment>
<evidence type="ECO:0000256" key="7">
    <source>
        <dbReference type="ARBA" id="ARBA00023002"/>
    </source>
</evidence>
<protein>
    <recommendedName>
        <fullName evidence="10">D-lactate dehydrogenase (cytochrome)</fullName>
        <ecNumber evidence="10">1.1.2.4</ecNumber>
    </recommendedName>
</protein>
<dbReference type="PANTHER" id="PTHR11748">
    <property type="entry name" value="D-LACTATE DEHYDROGENASE"/>
    <property type="match status" value="1"/>
</dbReference>
<dbReference type="SUPFAM" id="SSF55103">
    <property type="entry name" value="FAD-linked oxidases, C-terminal domain"/>
    <property type="match status" value="1"/>
</dbReference>
<dbReference type="GO" id="GO:0071949">
    <property type="term" value="F:FAD binding"/>
    <property type="evidence" value="ECO:0007669"/>
    <property type="project" value="InterPro"/>
</dbReference>
<dbReference type="GO" id="GO:0051536">
    <property type="term" value="F:iron-sulfur cluster binding"/>
    <property type="evidence" value="ECO:0007669"/>
    <property type="project" value="UniProtKB-KW"/>
</dbReference>
<evidence type="ECO:0000256" key="6">
    <source>
        <dbReference type="ARBA" id="ARBA00022946"/>
    </source>
</evidence>
<dbReference type="Pfam" id="PF13183">
    <property type="entry name" value="Fer4_8"/>
    <property type="match status" value="1"/>
</dbReference>
<dbReference type="InterPro" id="IPR016171">
    <property type="entry name" value="Vanillyl_alc_oxidase_C-sub2"/>
</dbReference>
<dbReference type="InterPro" id="IPR036318">
    <property type="entry name" value="FAD-bd_PCMH-like_sf"/>
</dbReference>
<evidence type="ECO:0000256" key="2">
    <source>
        <dbReference type="ARBA" id="ARBA00008000"/>
    </source>
</evidence>
<gene>
    <name evidence="13" type="ORF">A4R26_24635</name>
</gene>
<dbReference type="OrthoDB" id="9767256at2"/>
<evidence type="ECO:0000256" key="5">
    <source>
        <dbReference type="ARBA" id="ARBA00022827"/>
    </source>
</evidence>